<keyword evidence="1" id="KW-0479">Metal-binding</keyword>
<keyword evidence="1" id="KW-0863">Zinc-finger</keyword>
<reference evidence="3 4" key="1">
    <citation type="submission" date="2013-09" db="EMBL/GenBank/DDBJ databases">
        <title>Corchorus capsularis genome sequencing.</title>
        <authorList>
            <person name="Alam M."/>
            <person name="Haque M.S."/>
            <person name="Islam M.S."/>
            <person name="Emdad E.M."/>
            <person name="Islam M.M."/>
            <person name="Ahmed B."/>
            <person name="Halim A."/>
            <person name="Hossen Q.M.M."/>
            <person name="Hossain M.Z."/>
            <person name="Ahmed R."/>
            <person name="Khan M.M."/>
            <person name="Islam R."/>
            <person name="Rashid M.M."/>
            <person name="Khan S.A."/>
            <person name="Rahman M.S."/>
            <person name="Alam M."/>
        </authorList>
    </citation>
    <scope>NUCLEOTIDE SEQUENCE [LARGE SCALE GENOMIC DNA]</scope>
    <source>
        <strain evidence="4">cv. CVL-1</strain>
        <tissue evidence="3">Whole seedling</tissue>
    </source>
</reference>
<keyword evidence="4" id="KW-1185">Reference proteome</keyword>
<proteinExistence type="predicted"/>
<evidence type="ECO:0000256" key="1">
    <source>
        <dbReference type="PROSITE-ProRule" id="PRU00047"/>
    </source>
</evidence>
<dbReference type="EMBL" id="AWWV01013554">
    <property type="protein sequence ID" value="OMO61163.1"/>
    <property type="molecule type" value="Genomic_DNA"/>
</dbReference>
<keyword evidence="1" id="KW-0862">Zinc</keyword>
<evidence type="ECO:0000259" key="2">
    <source>
        <dbReference type="PROSITE" id="PS50158"/>
    </source>
</evidence>
<sequence length="525" mass="59329">MLTLSGHFDIVSFPFLYVSQCPKAERDAYKKNQYDALDVTCLMLATMSPDLQKHHEEMDALDMIKHLKQLHQGQARQERFDVSKALFGCKMDDGTPVGTLVLKMIGYGKKKAKGKFKPKVNDNKAAGKSKRIVATLKPKGGMTKEGSCFHCGETDHWKRNCKVYLEELKKEKKGSETSTSGLKRSRTLAKGDMDLRFGNGARVAALTILLGVKMGMIQGQQKPTKHTQGLLWTKPTPGNAMGAAAWRQKRKESPLIILLEGATMLGGCSLTQKRSHKLLRNKILLKKHSHCVVAMFKSLRILLAIAAFYDYEIWQMDVKTTFLNGLHEDVYMTQPECFVTPQNAGKVCKLQRSINGLKQASRSWNLCFNDAVKEFSFIKNKDEPCVYKKVSGSTIVFLVLYVYDIRLIGNDIPTLKSVKTWLGKCFFMKDLGEANYVLGVKIYRDRSRRLLGLSQSTYIDKVLKRFSMQDSKKGFTPMTHGITLSKEQCPVTQKERERITQIPYASAIDLSCMPCYVLALMFHMP</sequence>
<dbReference type="Gene3D" id="4.10.60.10">
    <property type="entry name" value="Zinc finger, CCHC-type"/>
    <property type="match status" value="1"/>
</dbReference>
<name>A0A1R3GST9_COCAP</name>
<dbReference type="GO" id="GO:0003676">
    <property type="term" value="F:nucleic acid binding"/>
    <property type="evidence" value="ECO:0007669"/>
    <property type="project" value="InterPro"/>
</dbReference>
<protein>
    <submittedName>
        <fullName evidence="3">Zinc finger, CCHC-type</fullName>
    </submittedName>
</protein>
<dbReference type="OrthoDB" id="994562at2759"/>
<dbReference type="SUPFAM" id="SSF57756">
    <property type="entry name" value="Retrovirus zinc finger-like domains"/>
    <property type="match status" value="1"/>
</dbReference>
<gene>
    <name evidence="3" type="ORF">CCACVL1_23719</name>
</gene>
<dbReference type="InterPro" id="IPR036875">
    <property type="entry name" value="Znf_CCHC_sf"/>
</dbReference>
<dbReference type="InterPro" id="IPR001878">
    <property type="entry name" value="Znf_CCHC"/>
</dbReference>
<dbReference type="GO" id="GO:0008270">
    <property type="term" value="F:zinc ion binding"/>
    <property type="evidence" value="ECO:0007669"/>
    <property type="project" value="UniProtKB-KW"/>
</dbReference>
<dbReference type="STRING" id="210143.A0A1R3GST9"/>
<dbReference type="AlphaFoldDB" id="A0A1R3GST9"/>
<feature type="domain" description="CCHC-type" evidence="2">
    <location>
        <begin position="148"/>
        <end position="162"/>
    </location>
</feature>
<dbReference type="Pfam" id="PF00098">
    <property type="entry name" value="zf-CCHC"/>
    <property type="match status" value="1"/>
</dbReference>
<dbReference type="PROSITE" id="PS50158">
    <property type="entry name" value="ZF_CCHC"/>
    <property type="match status" value="1"/>
</dbReference>
<accession>A0A1R3GST9</accession>
<evidence type="ECO:0000313" key="3">
    <source>
        <dbReference type="EMBL" id="OMO61163.1"/>
    </source>
</evidence>
<dbReference type="Pfam" id="PF07727">
    <property type="entry name" value="RVT_2"/>
    <property type="match status" value="1"/>
</dbReference>
<evidence type="ECO:0000313" key="4">
    <source>
        <dbReference type="Proteomes" id="UP000188268"/>
    </source>
</evidence>
<comment type="caution">
    <text evidence="3">The sequence shown here is derived from an EMBL/GenBank/DDBJ whole genome shotgun (WGS) entry which is preliminary data.</text>
</comment>
<dbReference type="SMART" id="SM00343">
    <property type="entry name" value="ZnF_C2HC"/>
    <property type="match status" value="1"/>
</dbReference>
<organism evidence="3 4">
    <name type="scientific">Corchorus capsularis</name>
    <name type="common">Jute</name>
    <dbReference type="NCBI Taxonomy" id="210143"/>
    <lineage>
        <taxon>Eukaryota</taxon>
        <taxon>Viridiplantae</taxon>
        <taxon>Streptophyta</taxon>
        <taxon>Embryophyta</taxon>
        <taxon>Tracheophyta</taxon>
        <taxon>Spermatophyta</taxon>
        <taxon>Magnoliopsida</taxon>
        <taxon>eudicotyledons</taxon>
        <taxon>Gunneridae</taxon>
        <taxon>Pentapetalae</taxon>
        <taxon>rosids</taxon>
        <taxon>malvids</taxon>
        <taxon>Malvales</taxon>
        <taxon>Malvaceae</taxon>
        <taxon>Grewioideae</taxon>
        <taxon>Apeibeae</taxon>
        <taxon>Corchorus</taxon>
    </lineage>
</organism>
<dbReference type="Gramene" id="OMO61163">
    <property type="protein sequence ID" value="OMO61163"/>
    <property type="gene ID" value="CCACVL1_23719"/>
</dbReference>
<dbReference type="InterPro" id="IPR013103">
    <property type="entry name" value="RVT_2"/>
</dbReference>
<dbReference type="Proteomes" id="UP000188268">
    <property type="component" value="Unassembled WGS sequence"/>
</dbReference>